<dbReference type="RefSeq" id="WP_209637474.1">
    <property type="nucleotide sequence ID" value="NZ_JAGINW010000001.1"/>
</dbReference>
<keyword evidence="3" id="KW-1185">Reference proteome</keyword>
<proteinExistence type="predicted"/>
<organism evidence="2 3">
    <name type="scientific">Kibdelosporangium banguiense</name>
    <dbReference type="NCBI Taxonomy" id="1365924"/>
    <lineage>
        <taxon>Bacteria</taxon>
        <taxon>Bacillati</taxon>
        <taxon>Actinomycetota</taxon>
        <taxon>Actinomycetes</taxon>
        <taxon>Pseudonocardiales</taxon>
        <taxon>Pseudonocardiaceae</taxon>
        <taxon>Kibdelosporangium</taxon>
    </lineage>
</organism>
<keyword evidence="1" id="KW-0472">Membrane</keyword>
<dbReference type="Proteomes" id="UP001519332">
    <property type="component" value="Unassembled WGS sequence"/>
</dbReference>
<dbReference type="EMBL" id="JAGINW010000001">
    <property type="protein sequence ID" value="MBP2322178.1"/>
    <property type="molecule type" value="Genomic_DNA"/>
</dbReference>
<protein>
    <recommendedName>
        <fullName evidence="4">PH domain-containing protein</fullName>
    </recommendedName>
</protein>
<evidence type="ECO:0000313" key="3">
    <source>
        <dbReference type="Proteomes" id="UP001519332"/>
    </source>
</evidence>
<keyword evidence="1" id="KW-0812">Transmembrane</keyword>
<sequence>MVRPRVEASVNAAGFGPLVARCPHPNRAVNASAYWAWVALLAILPLSAVLLAITGRLADEGTTPQWGVILPLNAVAIALGVFLAVRAVGCVTRHAFYLYPQGYLVVAPSGRVGRAVKWEDVGRIDRFTFQFRIAIVGLEPRVSYKIHHAFDQPRPIKFTEPVGREVLGPLICKLHAEASRSAR</sequence>
<evidence type="ECO:0008006" key="4">
    <source>
        <dbReference type="Google" id="ProtNLM"/>
    </source>
</evidence>
<keyword evidence="1" id="KW-1133">Transmembrane helix</keyword>
<accession>A0ABS4TE87</accession>
<evidence type="ECO:0000313" key="2">
    <source>
        <dbReference type="EMBL" id="MBP2322178.1"/>
    </source>
</evidence>
<gene>
    <name evidence="2" type="ORF">JOF56_002563</name>
</gene>
<evidence type="ECO:0000256" key="1">
    <source>
        <dbReference type="SAM" id="Phobius"/>
    </source>
</evidence>
<feature type="transmembrane region" description="Helical" evidence="1">
    <location>
        <begin position="34"/>
        <end position="54"/>
    </location>
</feature>
<name>A0ABS4TE87_9PSEU</name>
<reference evidence="2 3" key="1">
    <citation type="submission" date="2021-03" db="EMBL/GenBank/DDBJ databases">
        <title>Sequencing the genomes of 1000 actinobacteria strains.</title>
        <authorList>
            <person name="Klenk H.-P."/>
        </authorList>
    </citation>
    <scope>NUCLEOTIDE SEQUENCE [LARGE SCALE GENOMIC DNA]</scope>
    <source>
        <strain evidence="2 3">DSM 46670</strain>
    </source>
</reference>
<comment type="caution">
    <text evidence="2">The sequence shown here is derived from an EMBL/GenBank/DDBJ whole genome shotgun (WGS) entry which is preliminary data.</text>
</comment>
<feature type="transmembrane region" description="Helical" evidence="1">
    <location>
        <begin position="66"/>
        <end position="85"/>
    </location>
</feature>